<dbReference type="InterPro" id="IPR033913">
    <property type="entry name" value="MTH1175_dom"/>
</dbReference>
<gene>
    <name evidence="4" type="ORF">prwr041_23130</name>
</gene>
<reference evidence="4 5" key="1">
    <citation type="journal article" date="2022" name="Int. J. Syst. Evol. Microbiol.">
        <title>Prevotella herbatica sp. nov., a plant polysaccharide-decomposing anaerobic bacterium isolated from a methanogenic reactor.</title>
        <authorList>
            <person name="Uek A."/>
            <person name="Tonouchi A."/>
            <person name="Kaku N."/>
            <person name="Ueki K."/>
        </authorList>
    </citation>
    <scope>NUCLEOTIDE SEQUENCE [LARGE SCALE GENOMIC DNA]</scope>
    <source>
        <strain evidence="4 5">WR041</strain>
    </source>
</reference>
<name>A0ABN6EMW7_9BACT</name>
<dbReference type="Pfam" id="PF02579">
    <property type="entry name" value="Nitro_FeMo-Co"/>
    <property type="match status" value="1"/>
</dbReference>
<sequence length="230" mass="25486">MPRPKQSRIISSSPVVSGFRPYGRCCHRKDSIQLRYDEYESIRLIDYEGQLQDVAAKQMNVSRPTLTRIYAEARKKIAVALVEGKKIVISNDNIEFEDYQQQKSNIQVMNQKIAIPTSEGKLWQHFGKAPEVTFVTVEDGQVKETVVLKAPEHEHGAMPRFIAAQGGTDVLCGGLGQGAVTMLNDLGIQVHGGAPTIAVEEVLSQYLGGTIVYGDSSCHHHCEGHHHDHE</sequence>
<dbReference type="InterPro" id="IPR036105">
    <property type="entry name" value="DiNase_FeMo-co_biosyn_sf"/>
</dbReference>
<accession>A0ABN6EMW7</accession>
<dbReference type="CDD" id="cd00851">
    <property type="entry name" value="MTH1175"/>
    <property type="match status" value="1"/>
</dbReference>
<keyword evidence="5" id="KW-1185">Reference proteome</keyword>
<dbReference type="PANTHER" id="PTHR37478:SF2">
    <property type="entry name" value="UPF0251 PROTEIN TK0562"/>
    <property type="match status" value="1"/>
</dbReference>
<evidence type="ECO:0000256" key="2">
    <source>
        <dbReference type="HAMAP-Rule" id="MF_00674"/>
    </source>
</evidence>
<evidence type="ECO:0000313" key="5">
    <source>
        <dbReference type="Proteomes" id="UP001319045"/>
    </source>
</evidence>
<dbReference type="InterPro" id="IPR003731">
    <property type="entry name" value="Di-Nase_FeMo-co_biosynth"/>
</dbReference>
<dbReference type="Pfam" id="PF02001">
    <property type="entry name" value="DUF134"/>
    <property type="match status" value="1"/>
</dbReference>
<dbReference type="HAMAP" id="MF_00674">
    <property type="entry name" value="UPF0251"/>
    <property type="match status" value="1"/>
</dbReference>
<organism evidence="4 5">
    <name type="scientific">Prevotella herbatica</name>
    <dbReference type="NCBI Taxonomy" id="2801997"/>
    <lineage>
        <taxon>Bacteria</taxon>
        <taxon>Pseudomonadati</taxon>
        <taxon>Bacteroidota</taxon>
        <taxon>Bacteroidia</taxon>
        <taxon>Bacteroidales</taxon>
        <taxon>Prevotellaceae</taxon>
        <taxon>Prevotella</taxon>
    </lineage>
</organism>
<evidence type="ECO:0000259" key="3">
    <source>
        <dbReference type="Pfam" id="PF02579"/>
    </source>
</evidence>
<dbReference type="Gene3D" id="3.30.420.130">
    <property type="entry name" value="Dinitrogenase iron-molybdenum cofactor biosynthesis domain"/>
    <property type="match status" value="1"/>
</dbReference>
<evidence type="ECO:0000313" key="4">
    <source>
        <dbReference type="EMBL" id="BCS86420.1"/>
    </source>
</evidence>
<protein>
    <recommendedName>
        <fullName evidence="2">UPF0251 protein prwr041_23130</fullName>
    </recommendedName>
</protein>
<dbReference type="RefSeq" id="WP_207153975.1">
    <property type="nucleotide sequence ID" value="NZ_AP024484.1"/>
</dbReference>
<dbReference type="SUPFAM" id="SSF53146">
    <property type="entry name" value="Nitrogenase accessory factor-like"/>
    <property type="match status" value="1"/>
</dbReference>
<comment type="similarity">
    <text evidence="1 2">Belongs to the UPF0251 family.</text>
</comment>
<dbReference type="Proteomes" id="UP001319045">
    <property type="component" value="Chromosome"/>
</dbReference>
<evidence type="ECO:0000256" key="1">
    <source>
        <dbReference type="ARBA" id="ARBA00009350"/>
    </source>
</evidence>
<dbReference type="EMBL" id="AP024484">
    <property type="protein sequence ID" value="BCS86420.1"/>
    <property type="molecule type" value="Genomic_DNA"/>
</dbReference>
<proteinExistence type="inferred from homology"/>
<dbReference type="PANTHER" id="PTHR37478">
    <property type="match status" value="1"/>
</dbReference>
<dbReference type="InterPro" id="IPR002852">
    <property type="entry name" value="UPF0251"/>
</dbReference>
<feature type="domain" description="Dinitrogenase iron-molybdenum cofactor biosynthesis" evidence="3">
    <location>
        <begin position="120"/>
        <end position="206"/>
    </location>
</feature>